<dbReference type="KEGG" id="paln:B0W48_01870"/>
<protein>
    <submittedName>
        <fullName evidence="3">GNAT family N-acetyltransferase</fullName>
    </submittedName>
</protein>
<keyword evidence="1 3" id="KW-0808">Transferase</keyword>
<dbReference type="InterPro" id="IPR016181">
    <property type="entry name" value="Acyl_CoA_acyltransferase"/>
</dbReference>
<dbReference type="PANTHER" id="PTHR13947:SF37">
    <property type="entry name" value="LD18367P"/>
    <property type="match status" value="1"/>
</dbReference>
<dbReference type="Pfam" id="PF13673">
    <property type="entry name" value="Acetyltransf_10"/>
    <property type="match status" value="1"/>
</dbReference>
<dbReference type="SUPFAM" id="SSF55729">
    <property type="entry name" value="Acyl-CoA N-acyltransferases (Nat)"/>
    <property type="match status" value="1"/>
</dbReference>
<dbReference type="CDD" id="cd04301">
    <property type="entry name" value="NAT_SF"/>
    <property type="match status" value="1"/>
</dbReference>
<dbReference type="InterPro" id="IPR000182">
    <property type="entry name" value="GNAT_dom"/>
</dbReference>
<dbReference type="PANTHER" id="PTHR13947">
    <property type="entry name" value="GNAT FAMILY N-ACETYLTRANSFERASE"/>
    <property type="match status" value="1"/>
</dbReference>
<evidence type="ECO:0000313" key="3">
    <source>
        <dbReference type="EMBL" id="AQP98654.1"/>
    </source>
</evidence>
<name>A0A1Q2GU62_9GAMM</name>
<dbReference type="Gene3D" id="3.40.630.30">
    <property type="match status" value="1"/>
</dbReference>
<feature type="domain" description="N-acetyltransferase" evidence="2">
    <location>
        <begin position="1"/>
        <end position="151"/>
    </location>
</feature>
<evidence type="ECO:0000259" key="2">
    <source>
        <dbReference type="PROSITE" id="PS51186"/>
    </source>
</evidence>
<dbReference type="InterPro" id="IPR050769">
    <property type="entry name" value="NAT_camello-type"/>
</dbReference>
<evidence type="ECO:0000313" key="4">
    <source>
        <dbReference type="Proteomes" id="UP000188243"/>
    </source>
</evidence>
<gene>
    <name evidence="3" type="ORF">B0W48_01870</name>
</gene>
<dbReference type="PROSITE" id="PS51186">
    <property type="entry name" value="GNAT"/>
    <property type="match status" value="1"/>
</dbReference>
<dbReference type="STRING" id="247523.B0W48_01870"/>
<dbReference type="EMBL" id="CP019628">
    <property type="protein sequence ID" value="AQP98654.1"/>
    <property type="molecule type" value="Genomic_DNA"/>
</dbReference>
<sequence length="151" mass="16814">MTIREAIQNDASQISLLISTLAEKYILPSCSNEGGKLLLASMAPDSIKQYINDGYQYHVVEYDSRVIGVIGIKNNCHLYHLFVSDSHQGRGLSKKLWLHAKNICHQNGNEGVFTVNSALNAKNVYLKLGFTPTGEVREKSGIKDIPMKIYC</sequence>
<dbReference type="GO" id="GO:0008080">
    <property type="term" value="F:N-acetyltransferase activity"/>
    <property type="evidence" value="ECO:0007669"/>
    <property type="project" value="InterPro"/>
</dbReference>
<proteinExistence type="predicted"/>
<dbReference type="RefSeq" id="WP_077535380.1">
    <property type="nucleotide sequence ID" value="NZ_CANLYY010000080.1"/>
</dbReference>
<dbReference type="Proteomes" id="UP000188243">
    <property type="component" value="Chromosome"/>
</dbReference>
<evidence type="ECO:0000256" key="1">
    <source>
        <dbReference type="ARBA" id="ARBA00022679"/>
    </source>
</evidence>
<accession>A0A1Q2GU62</accession>
<dbReference type="AlphaFoldDB" id="A0A1Q2GU62"/>
<reference evidence="3 4" key="1">
    <citation type="submission" date="2017-02" db="EMBL/GenBank/DDBJ databases">
        <title>Complete genome sequence of the cold-active Pseudoalteromonas aliena strain EH1 isolated from Arctic seawater.</title>
        <authorList>
            <person name="Kim E."/>
            <person name="Heo E."/>
            <person name="Kim H."/>
            <person name="Kim D."/>
        </authorList>
    </citation>
    <scope>NUCLEOTIDE SEQUENCE [LARGE SCALE GENOMIC DNA]</scope>
    <source>
        <strain evidence="3 4">EH1</strain>
    </source>
</reference>
<organism evidence="3 4">
    <name type="scientific">Pseudoalteromonas aliena</name>
    <dbReference type="NCBI Taxonomy" id="247523"/>
    <lineage>
        <taxon>Bacteria</taxon>
        <taxon>Pseudomonadati</taxon>
        <taxon>Pseudomonadota</taxon>
        <taxon>Gammaproteobacteria</taxon>
        <taxon>Alteromonadales</taxon>
        <taxon>Pseudoalteromonadaceae</taxon>
        <taxon>Pseudoalteromonas</taxon>
    </lineage>
</organism>